<feature type="domain" description="NmrA-like" evidence="3">
    <location>
        <begin position="6"/>
        <end position="244"/>
    </location>
</feature>
<dbReference type="InterPro" id="IPR051609">
    <property type="entry name" value="NmrA/Isoflavone_reductase-like"/>
</dbReference>
<dbReference type="EMBL" id="JAACJM010000370">
    <property type="protein sequence ID" value="KAF5328036.1"/>
    <property type="molecule type" value="Genomic_DNA"/>
</dbReference>
<comment type="caution">
    <text evidence="5">The sequence shown here is derived from an EMBL/GenBank/DDBJ whole genome shotgun (WGS) entry which is preliminary data.</text>
</comment>
<dbReference type="InterPro" id="IPR036291">
    <property type="entry name" value="NAD(P)-bd_dom_sf"/>
</dbReference>
<dbReference type="PANTHER" id="PTHR47706:SF9">
    <property type="entry name" value="NMRA-LIKE DOMAIN-CONTAINING PROTEIN-RELATED"/>
    <property type="match status" value="1"/>
</dbReference>
<protein>
    <recommendedName>
        <fullName evidence="3">NmrA-like domain-containing protein</fullName>
    </recommendedName>
</protein>
<name>A0A8H5CJW5_9AGAR</name>
<sequence>MSTLPTVLVFGGSGLTGASIVAALLEREEFEVKVPVRPSSINKPSTIELQKKGATILPFDIASSSSDVLQEFVSGADTIICAIVFTQLSLQYKLIDAAKSAGVERFVPCDFGTPGRRGVRKLHDQKLDVREYVKASGIGYTFIDVGFWYQLHLMYTDVKKAYVPWLYEASRYVYNGGVVKTAYTDLADIGKFVARIVTDPRTLNQYVFAWGEEITQQDLLKYAQKYGNPNVEIFPKSTTDLESLIAEAKEKKLGTLAYWDYHYSMWVLGENTVEMAKLPELGGALDTRELYPDMEVRPLEDYAIEFYR</sequence>
<accession>A0A8H5CJW5</accession>
<dbReference type="Gene3D" id="3.90.25.10">
    <property type="entry name" value="UDP-galactose 4-epimerase, domain 1"/>
    <property type="match status" value="1"/>
</dbReference>
<evidence type="ECO:0000256" key="1">
    <source>
        <dbReference type="ARBA" id="ARBA00022857"/>
    </source>
</evidence>
<dbReference type="Pfam" id="PF05368">
    <property type="entry name" value="NmrA"/>
    <property type="match status" value="1"/>
</dbReference>
<dbReference type="Gene3D" id="3.40.50.720">
    <property type="entry name" value="NAD(P)-binding Rossmann-like Domain"/>
    <property type="match status" value="1"/>
</dbReference>
<keyword evidence="1" id="KW-0521">NADP</keyword>
<dbReference type="InterPro" id="IPR008030">
    <property type="entry name" value="NmrA-like"/>
</dbReference>
<dbReference type="AlphaFoldDB" id="A0A8H5CJW5"/>
<gene>
    <name evidence="5" type="ORF">D9758_011128</name>
    <name evidence="4" type="ORF">D9758_017462</name>
</gene>
<evidence type="ECO:0000313" key="5">
    <source>
        <dbReference type="EMBL" id="KAF5343080.1"/>
    </source>
</evidence>
<evidence type="ECO:0000313" key="4">
    <source>
        <dbReference type="EMBL" id="KAF5328036.1"/>
    </source>
</evidence>
<evidence type="ECO:0000259" key="3">
    <source>
        <dbReference type="Pfam" id="PF05368"/>
    </source>
</evidence>
<dbReference type="SUPFAM" id="SSF51735">
    <property type="entry name" value="NAD(P)-binding Rossmann-fold domains"/>
    <property type="match status" value="1"/>
</dbReference>
<keyword evidence="6" id="KW-1185">Reference proteome</keyword>
<proteinExistence type="predicted"/>
<dbReference type="PANTHER" id="PTHR47706">
    <property type="entry name" value="NMRA-LIKE FAMILY PROTEIN"/>
    <property type="match status" value="1"/>
</dbReference>
<reference evidence="5 6" key="1">
    <citation type="journal article" date="2020" name="ISME J.">
        <title>Uncovering the hidden diversity of litter-decomposition mechanisms in mushroom-forming fungi.</title>
        <authorList>
            <person name="Floudas D."/>
            <person name="Bentzer J."/>
            <person name="Ahren D."/>
            <person name="Johansson T."/>
            <person name="Persson P."/>
            <person name="Tunlid A."/>
        </authorList>
    </citation>
    <scope>NUCLEOTIDE SEQUENCE [LARGE SCALE GENOMIC DNA]</scope>
    <source>
        <strain evidence="5 6">CBS 291.85</strain>
    </source>
</reference>
<dbReference type="OrthoDB" id="9974981at2759"/>
<dbReference type="Proteomes" id="UP000559256">
    <property type="component" value="Unassembled WGS sequence"/>
</dbReference>
<keyword evidence="2" id="KW-0560">Oxidoreductase</keyword>
<evidence type="ECO:0000313" key="6">
    <source>
        <dbReference type="Proteomes" id="UP000559256"/>
    </source>
</evidence>
<dbReference type="EMBL" id="JAACJM010000150">
    <property type="protein sequence ID" value="KAF5343080.1"/>
    <property type="molecule type" value="Genomic_DNA"/>
</dbReference>
<dbReference type="GO" id="GO:0016491">
    <property type="term" value="F:oxidoreductase activity"/>
    <property type="evidence" value="ECO:0007669"/>
    <property type="project" value="UniProtKB-KW"/>
</dbReference>
<evidence type="ECO:0000256" key="2">
    <source>
        <dbReference type="ARBA" id="ARBA00023002"/>
    </source>
</evidence>
<organism evidence="5 6">
    <name type="scientific">Tetrapyrgos nigripes</name>
    <dbReference type="NCBI Taxonomy" id="182062"/>
    <lineage>
        <taxon>Eukaryota</taxon>
        <taxon>Fungi</taxon>
        <taxon>Dikarya</taxon>
        <taxon>Basidiomycota</taxon>
        <taxon>Agaricomycotina</taxon>
        <taxon>Agaricomycetes</taxon>
        <taxon>Agaricomycetidae</taxon>
        <taxon>Agaricales</taxon>
        <taxon>Marasmiineae</taxon>
        <taxon>Marasmiaceae</taxon>
        <taxon>Tetrapyrgos</taxon>
    </lineage>
</organism>